<dbReference type="AlphaFoldDB" id="A0A7I7RYB0"/>
<keyword evidence="10" id="KW-0961">Cell wall biogenesis/degradation</keyword>
<keyword evidence="7 12" id="KW-0812">Transmembrane</keyword>
<feature type="region of interest" description="Disordered" evidence="11">
    <location>
        <begin position="804"/>
        <end position="826"/>
    </location>
</feature>
<dbReference type="KEGG" id="marz:MARA_30960"/>
<evidence type="ECO:0000256" key="11">
    <source>
        <dbReference type="SAM" id="MobiDB-lite"/>
    </source>
</evidence>
<feature type="transmembrane region" description="Helical" evidence="12">
    <location>
        <begin position="522"/>
        <end position="539"/>
    </location>
</feature>
<dbReference type="Gene3D" id="2.60.120.940">
    <property type="entry name" value="EmbC, C-terminal domain, subdomain 2"/>
    <property type="match status" value="1"/>
</dbReference>
<feature type="transmembrane region" description="Helical" evidence="12">
    <location>
        <begin position="545"/>
        <end position="565"/>
    </location>
</feature>
<evidence type="ECO:0000313" key="15">
    <source>
        <dbReference type="EMBL" id="BBY49628.1"/>
    </source>
</evidence>
<feature type="domain" description="Arabinofuranosyltransferase central" evidence="13">
    <location>
        <begin position="190"/>
        <end position="637"/>
    </location>
</feature>
<dbReference type="Pfam" id="PF04602">
    <property type="entry name" value="Arabinose_trans"/>
    <property type="match status" value="1"/>
</dbReference>
<feature type="transmembrane region" description="Helical" evidence="12">
    <location>
        <begin position="428"/>
        <end position="448"/>
    </location>
</feature>
<evidence type="ECO:0000256" key="3">
    <source>
        <dbReference type="ARBA" id="ARBA00008195"/>
    </source>
</evidence>
<dbReference type="Gene3D" id="2.60.120.610">
    <property type="entry name" value="arabinofuranosyltransferase like domain"/>
    <property type="match status" value="1"/>
</dbReference>
<dbReference type="InterPro" id="IPR007680">
    <property type="entry name" value="Arabino_trans_central"/>
</dbReference>
<evidence type="ECO:0000256" key="10">
    <source>
        <dbReference type="ARBA" id="ARBA00023316"/>
    </source>
</evidence>
<evidence type="ECO:0000256" key="5">
    <source>
        <dbReference type="ARBA" id="ARBA00022676"/>
    </source>
</evidence>
<dbReference type="GO" id="GO:0052636">
    <property type="term" value="F:arabinosyltransferase activity"/>
    <property type="evidence" value="ECO:0007669"/>
    <property type="project" value="InterPro"/>
</dbReference>
<dbReference type="GO" id="GO:0071555">
    <property type="term" value="P:cell wall organization"/>
    <property type="evidence" value="ECO:0007669"/>
    <property type="project" value="UniProtKB-KW"/>
</dbReference>
<dbReference type="Pfam" id="PF14896">
    <property type="entry name" value="Arabino_trans_C"/>
    <property type="match status" value="1"/>
</dbReference>
<feature type="transmembrane region" description="Helical" evidence="12">
    <location>
        <begin position="313"/>
        <end position="332"/>
    </location>
</feature>
<feature type="transmembrane region" description="Helical" evidence="12">
    <location>
        <begin position="617"/>
        <end position="636"/>
    </location>
</feature>
<dbReference type="GO" id="GO:0005886">
    <property type="term" value="C:plasma membrane"/>
    <property type="evidence" value="ECO:0007669"/>
    <property type="project" value="UniProtKB-SubCell"/>
</dbReference>
<protein>
    <submittedName>
        <fullName evidence="15">Putative arabinosyltransferase B</fullName>
    </submittedName>
</protein>
<dbReference type="GO" id="GO:0071766">
    <property type="term" value="P:Actinobacterium-type cell wall biogenesis"/>
    <property type="evidence" value="ECO:0007669"/>
    <property type="project" value="InterPro"/>
</dbReference>
<evidence type="ECO:0000256" key="6">
    <source>
        <dbReference type="ARBA" id="ARBA00022679"/>
    </source>
</evidence>
<evidence type="ECO:0000256" key="12">
    <source>
        <dbReference type="SAM" id="Phobius"/>
    </source>
</evidence>
<gene>
    <name evidence="15" type="primary">embB</name>
    <name evidence="15" type="ORF">MARA_30960</name>
</gene>
<accession>A0A7I7RYB0</accession>
<evidence type="ECO:0000259" key="13">
    <source>
        <dbReference type="Pfam" id="PF04602"/>
    </source>
</evidence>
<feature type="transmembrane region" description="Helical" evidence="12">
    <location>
        <begin position="233"/>
        <end position="254"/>
    </location>
</feature>
<keyword evidence="4" id="KW-1003">Cell membrane</keyword>
<keyword evidence="16" id="KW-1185">Reference proteome</keyword>
<dbReference type="InterPro" id="IPR032731">
    <property type="entry name" value="Arabino_trans_C"/>
</dbReference>
<evidence type="ECO:0000256" key="2">
    <source>
        <dbReference type="ARBA" id="ARBA00004651"/>
    </source>
</evidence>
<evidence type="ECO:0000256" key="4">
    <source>
        <dbReference type="ARBA" id="ARBA00022475"/>
    </source>
</evidence>
<feature type="region of interest" description="Disordered" evidence="11">
    <location>
        <begin position="725"/>
        <end position="746"/>
    </location>
</feature>
<comment type="similarity">
    <text evidence="3">Belongs to the emb family.</text>
</comment>
<keyword evidence="8 12" id="KW-1133">Transmembrane helix</keyword>
<evidence type="ECO:0000256" key="8">
    <source>
        <dbReference type="ARBA" id="ARBA00022989"/>
    </source>
</evidence>
<geneLocation type="plasmid" evidence="16">
    <name>pjcm18538 dna</name>
</geneLocation>
<evidence type="ECO:0000259" key="14">
    <source>
        <dbReference type="Pfam" id="PF14896"/>
    </source>
</evidence>
<dbReference type="EMBL" id="AP022593">
    <property type="protein sequence ID" value="BBY49628.1"/>
    <property type="molecule type" value="Genomic_DNA"/>
</dbReference>
<comment type="function">
    <text evidence="1">Arabinosyl transferase responsible for the polymerization of arabinose into the arabinan of arabinogalactan.</text>
</comment>
<evidence type="ECO:0000256" key="1">
    <source>
        <dbReference type="ARBA" id="ARBA00003001"/>
    </source>
</evidence>
<feature type="transmembrane region" description="Helical" evidence="12">
    <location>
        <begin position="386"/>
        <end position="416"/>
    </location>
</feature>
<sequence length="994" mass="104381">MTTIQTRPDRSAQSPWPALIVGLVGVLAALALPFAPVWVASSTLTWPDPDRAATSNPTRETASSTAMIVPYRPASVTAVVPCSALRAAADRNAPTVLDTGGGGVLVTADAAGAAAIVGDQRVTVPVPPGDCRTVIRSTPDGMAVDTADGRTVTLASAPVPRVFGFQTALDEADAAGLTVTLSTIDRFTTSPSPLKWALIVVALLAATGSLVLLPGSPSRRPSRRPRWRPRRVWWVDAGVVGVLAGWAVIGPLAVDDGWATMIARNVAATGNPGNYYRWWNAAEVPFAFSQELLSGLTTVSVAPLWLRLPSTALAIATWFVLSRGVLGAALPVRSATVRGRLLAALCLLATWLPFNLGTRPESYVALGVTAVLALAMRARSPRDVGLVILSAALVVPISPNGALVVAPVVVFAPTLWAALRSGAASRSWAAAYVLTLASVAAVSVVLVFGDQTSDALITATDWHTFYGPALPWYEEPDRYAYLLQSDQQGSFAKRAAVLLTVAMVLVVLVLRWRRPDFVARAAARLAAVVLLTLALFSLAPSKWSYHLGAAAGPFAALLVVAVVLVARRARTPDRRTVVAAAFGSALLTWAAVVSFAGPNAWWVPAVYDVPWPTESPAPQGISLVWLIIAGAALVLLASGRVTEAPAALVVVALATSVAVMLGSFVAAPLRRPEGSLARANIGRLTGERVCGLADDVEVLPDGPVLRAAPDTDPDRDADADQLDGFVRADGYPPDAAPPDPPGVGTSEFLWGSWAEPDPGRASLTSRWFAVPALAADGGLAVSVAGRTDDGNRLVFDFGRADGADVTPLGERSPADRPASDEDSAEPLWRSIGIDAPDVPAGADRVRIRADDGRTDALGWLAVTGPRLRSVVPLNRFLDTRGPVLVSWPQAFLFPCVRDAPTIVAGVVQTPRAVIESPRPYSADDRKADIGGSFAGLVAFDDLHEMPTRLRGRPEVDWGGLLLPPDTTAVDDYSHAVTRRLVPGIHGVPAVQPER</sequence>
<feature type="transmembrane region" description="Helical" evidence="12">
    <location>
        <begin position="16"/>
        <end position="39"/>
    </location>
</feature>
<reference evidence="15 16" key="1">
    <citation type="journal article" date="2019" name="Emerg. Microbes Infect.">
        <title>Comprehensive subspecies identification of 175 nontuberculous mycobacteria species based on 7547 genomic profiles.</title>
        <authorList>
            <person name="Matsumoto Y."/>
            <person name="Kinjo T."/>
            <person name="Motooka D."/>
            <person name="Nabeya D."/>
            <person name="Jung N."/>
            <person name="Uechi K."/>
            <person name="Horii T."/>
            <person name="Iida T."/>
            <person name="Fujita J."/>
            <person name="Nakamura S."/>
        </authorList>
    </citation>
    <scope>NUCLEOTIDE SEQUENCE [LARGE SCALE GENOMIC DNA]</scope>
    <source>
        <strain evidence="15 16">JCM 18538</strain>
    </source>
</reference>
<feature type="domain" description="Arabinosyltransferase C-terminal" evidence="14">
    <location>
        <begin position="751"/>
        <end position="960"/>
    </location>
</feature>
<dbReference type="RefSeq" id="WP_163919233.1">
    <property type="nucleotide sequence ID" value="NZ_AP022593.1"/>
</dbReference>
<keyword evidence="6 15" id="KW-0808">Transferase</keyword>
<feature type="transmembrane region" description="Helical" evidence="12">
    <location>
        <begin position="648"/>
        <end position="669"/>
    </location>
</feature>
<evidence type="ECO:0000256" key="9">
    <source>
        <dbReference type="ARBA" id="ARBA00023136"/>
    </source>
</evidence>
<evidence type="ECO:0000256" key="7">
    <source>
        <dbReference type="ARBA" id="ARBA00022692"/>
    </source>
</evidence>
<evidence type="ECO:0000313" key="16">
    <source>
        <dbReference type="Proteomes" id="UP000467428"/>
    </source>
</evidence>
<keyword evidence="9 12" id="KW-0472">Membrane</keyword>
<comment type="subcellular location">
    <subcellularLocation>
        <location evidence="2">Cell membrane</location>
        <topology evidence="2">Multi-pass membrane protein</topology>
    </subcellularLocation>
</comment>
<keyword evidence="5" id="KW-0328">Glycosyltransferase</keyword>
<feature type="transmembrane region" description="Helical" evidence="12">
    <location>
        <begin position="338"/>
        <end position="356"/>
    </location>
</feature>
<name>A0A7I7RYB0_9MYCO</name>
<organism evidence="15 16">
    <name type="scientific">Mycolicibacterium arabiense</name>
    <dbReference type="NCBI Taxonomy" id="1286181"/>
    <lineage>
        <taxon>Bacteria</taxon>
        <taxon>Bacillati</taxon>
        <taxon>Actinomycetota</taxon>
        <taxon>Actinomycetes</taxon>
        <taxon>Mycobacteriales</taxon>
        <taxon>Mycobacteriaceae</taxon>
        <taxon>Mycolicibacterium</taxon>
    </lineage>
</organism>
<feature type="transmembrane region" description="Helical" evidence="12">
    <location>
        <begin position="196"/>
        <end position="213"/>
    </location>
</feature>
<dbReference type="InterPro" id="IPR042486">
    <property type="entry name" value="Arabino_trans_C_2"/>
</dbReference>
<feature type="transmembrane region" description="Helical" evidence="12">
    <location>
        <begin position="577"/>
        <end position="597"/>
    </location>
</feature>
<proteinExistence type="inferred from homology"/>
<dbReference type="Proteomes" id="UP000467428">
    <property type="component" value="Chromosome"/>
</dbReference>
<dbReference type="InterPro" id="IPR027451">
    <property type="entry name" value="EmbABC_dom1"/>
</dbReference>
<feature type="transmembrane region" description="Helical" evidence="12">
    <location>
        <begin position="491"/>
        <end position="510"/>
    </location>
</feature>